<dbReference type="Gene3D" id="3.30.420.40">
    <property type="match status" value="2"/>
</dbReference>
<feature type="domain" description="HTH marR-type" evidence="3">
    <location>
        <begin position="51"/>
        <end position="96"/>
    </location>
</feature>
<dbReference type="InterPro" id="IPR000600">
    <property type="entry name" value="ROK"/>
</dbReference>
<evidence type="ECO:0000256" key="2">
    <source>
        <dbReference type="SAM" id="MobiDB-lite"/>
    </source>
</evidence>
<dbReference type="Proteomes" id="UP000548476">
    <property type="component" value="Unassembled WGS sequence"/>
</dbReference>
<accession>A0A841FP52</accession>
<dbReference type="Pfam" id="PF00480">
    <property type="entry name" value="ROK"/>
    <property type="match status" value="1"/>
</dbReference>
<protein>
    <submittedName>
        <fullName evidence="4">Putative NBD/HSP70 family sugar kinase</fullName>
    </submittedName>
</protein>
<dbReference type="PANTHER" id="PTHR18964:SF173">
    <property type="entry name" value="GLUCOKINASE"/>
    <property type="match status" value="1"/>
</dbReference>
<dbReference type="InterPro" id="IPR043129">
    <property type="entry name" value="ATPase_NBD"/>
</dbReference>
<dbReference type="Pfam" id="PF12802">
    <property type="entry name" value="MarR_2"/>
    <property type="match status" value="1"/>
</dbReference>
<evidence type="ECO:0000256" key="1">
    <source>
        <dbReference type="ARBA" id="ARBA00006479"/>
    </source>
</evidence>
<dbReference type="SUPFAM" id="SSF46785">
    <property type="entry name" value="Winged helix' DNA-binding domain"/>
    <property type="match status" value="1"/>
</dbReference>
<dbReference type="GO" id="GO:0003700">
    <property type="term" value="F:DNA-binding transcription factor activity"/>
    <property type="evidence" value="ECO:0007669"/>
    <property type="project" value="InterPro"/>
</dbReference>
<reference evidence="4 5" key="1">
    <citation type="submission" date="2020-08" db="EMBL/GenBank/DDBJ databases">
        <title>Genomic Encyclopedia of Type Strains, Phase IV (KMG-IV): sequencing the most valuable type-strain genomes for metagenomic binning, comparative biology and taxonomic classification.</title>
        <authorList>
            <person name="Goeker M."/>
        </authorList>
    </citation>
    <scope>NUCLEOTIDE SEQUENCE [LARGE SCALE GENOMIC DNA]</scope>
    <source>
        <strain evidence="4 5">YIM 65646</strain>
    </source>
</reference>
<dbReference type="AlphaFoldDB" id="A0A841FP52"/>
<dbReference type="RefSeq" id="WP_203686602.1">
    <property type="nucleotide sequence ID" value="NZ_BONT01000065.1"/>
</dbReference>
<evidence type="ECO:0000313" key="5">
    <source>
        <dbReference type="Proteomes" id="UP000548476"/>
    </source>
</evidence>
<dbReference type="PANTHER" id="PTHR18964">
    <property type="entry name" value="ROK (REPRESSOR, ORF, KINASE) FAMILY"/>
    <property type="match status" value="1"/>
</dbReference>
<comment type="similarity">
    <text evidence="1">Belongs to the ROK (NagC/XylR) family.</text>
</comment>
<proteinExistence type="inferred from homology"/>
<organism evidence="4 5">
    <name type="scientific">Phytomonospora endophytica</name>
    <dbReference type="NCBI Taxonomy" id="714109"/>
    <lineage>
        <taxon>Bacteria</taxon>
        <taxon>Bacillati</taxon>
        <taxon>Actinomycetota</taxon>
        <taxon>Actinomycetes</taxon>
        <taxon>Micromonosporales</taxon>
        <taxon>Micromonosporaceae</taxon>
        <taxon>Phytomonospora</taxon>
    </lineage>
</organism>
<dbReference type="CDD" id="cd00090">
    <property type="entry name" value="HTH_ARSR"/>
    <property type="match status" value="1"/>
</dbReference>
<dbReference type="InterPro" id="IPR036390">
    <property type="entry name" value="WH_DNA-bd_sf"/>
</dbReference>
<dbReference type="InterPro" id="IPR036388">
    <property type="entry name" value="WH-like_DNA-bd_sf"/>
</dbReference>
<dbReference type="InterPro" id="IPR011991">
    <property type="entry name" value="ArsR-like_HTH"/>
</dbReference>
<dbReference type="InterPro" id="IPR000835">
    <property type="entry name" value="HTH_MarR-typ"/>
</dbReference>
<sequence>MTDLTDPPVRPLGEQRRHRAGDTRTLGGGLQAGANQSDLGSFNEAAIIETIRQAGIISRTEISEQTGLTQQSVSRILRVLLERGLLAEEAQERAERLGKPRTPVRLRAEAAHAAGVLVDPELVSVVLSDLTGRVVDRRRIVPDAEASPEALVELIADGVEEVVTASGIDLATFLGVGVAAPGPITPDGMLLDLPLSQAWRNVPLQAMLAERLDCPVVLEKDGTAAAVGERWVGRTDRAGDFVYLYFGTGIGSGLVINGESYRGTSANAGEFGQLCAVRLGRVDEAGRPQLVRECNPPVALVEIAGELGYTGPARTYKEMCAEVGAGVPAALGAARQIAEAVALGAVALIDLLDLPLLVIGGPTFEPELEEIVVSTVDQAVNSRPTAHLARRVAVERSLVTVEAGAIGAASTIFHASFAPSVRRTRKLALR</sequence>
<dbReference type="EMBL" id="JACHGT010000014">
    <property type="protein sequence ID" value="MBB6037876.1"/>
    <property type="molecule type" value="Genomic_DNA"/>
</dbReference>
<evidence type="ECO:0000259" key="3">
    <source>
        <dbReference type="Pfam" id="PF12802"/>
    </source>
</evidence>
<dbReference type="Gene3D" id="1.10.10.10">
    <property type="entry name" value="Winged helix-like DNA-binding domain superfamily/Winged helix DNA-binding domain"/>
    <property type="match status" value="1"/>
</dbReference>
<dbReference type="SUPFAM" id="SSF53067">
    <property type="entry name" value="Actin-like ATPase domain"/>
    <property type="match status" value="1"/>
</dbReference>
<gene>
    <name evidence="4" type="ORF">HNR73_005756</name>
</gene>
<keyword evidence="5" id="KW-1185">Reference proteome</keyword>
<name>A0A841FP52_9ACTN</name>
<keyword evidence="4" id="KW-0418">Kinase</keyword>
<evidence type="ECO:0000313" key="4">
    <source>
        <dbReference type="EMBL" id="MBB6037876.1"/>
    </source>
</evidence>
<dbReference type="GO" id="GO:0016301">
    <property type="term" value="F:kinase activity"/>
    <property type="evidence" value="ECO:0007669"/>
    <property type="project" value="UniProtKB-KW"/>
</dbReference>
<keyword evidence="4" id="KW-0808">Transferase</keyword>
<feature type="region of interest" description="Disordered" evidence="2">
    <location>
        <begin position="1"/>
        <end position="35"/>
    </location>
</feature>
<comment type="caution">
    <text evidence="4">The sequence shown here is derived from an EMBL/GenBank/DDBJ whole genome shotgun (WGS) entry which is preliminary data.</text>
</comment>